<accession>A0A418WUC8</accession>
<dbReference type="RefSeq" id="WP_119776445.1">
    <property type="nucleotide sequence ID" value="NZ_QYUK01000008.1"/>
</dbReference>
<evidence type="ECO:0000313" key="3">
    <source>
        <dbReference type="Proteomes" id="UP000284605"/>
    </source>
</evidence>
<dbReference type="OrthoDB" id="5489421at2"/>
<evidence type="ECO:0000313" key="2">
    <source>
        <dbReference type="EMBL" id="RJF94848.1"/>
    </source>
</evidence>
<dbReference type="GO" id="GO:0008168">
    <property type="term" value="F:methyltransferase activity"/>
    <property type="evidence" value="ECO:0007669"/>
    <property type="project" value="UniProtKB-KW"/>
</dbReference>
<comment type="caution">
    <text evidence="2">The sequence shown here is derived from an EMBL/GenBank/DDBJ whole genome shotgun (WGS) entry which is preliminary data.</text>
</comment>
<dbReference type="Gene3D" id="3.40.50.150">
    <property type="entry name" value="Vaccinia Virus protein VP39"/>
    <property type="match status" value="1"/>
</dbReference>
<dbReference type="Proteomes" id="UP000284605">
    <property type="component" value="Unassembled WGS sequence"/>
</dbReference>
<proteinExistence type="predicted"/>
<keyword evidence="2" id="KW-0808">Transferase</keyword>
<dbReference type="SUPFAM" id="SSF53335">
    <property type="entry name" value="S-adenosyl-L-methionine-dependent methyltransferases"/>
    <property type="match status" value="1"/>
</dbReference>
<name>A0A418WUC8_9PROT</name>
<protein>
    <submittedName>
        <fullName evidence="2">Methyltransferase domain-containing protein</fullName>
    </submittedName>
</protein>
<evidence type="ECO:0000259" key="1">
    <source>
        <dbReference type="Pfam" id="PF13847"/>
    </source>
</evidence>
<dbReference type="InterPro" id="IPR025714">
    <property type="entry name" value="Methyltranfer_dom"/>
</dbReference>
<dbReference type="PANTHER" id="PTHR47739:SF1">
    <property type="entry name" value="TRNA1(VAL) (ADENINE(37)-N6)-METHYLTRANSFERASE"/>
    <property type="match status" value="1"/>
</dbReference>
<dbReference type="GO" id="GO:0032259">
    <property type="term" value="P:methylation"/>
    <property type="evidence" value="ECO:0007669"/>
    <property type="project" value="UniProtKB-KW"/>
</dbReference>
<dbReference type="PANTHER" id="PTHR47739">
    <property type="entry name" value="TRNA1(VAL) (ADENINE(37)-N6)-METHYLTRANSFERASE"/>
    <property type="match status" value="1"/>
</dbReference>
<sequence>MSDFSVTENTLLGGRVRLLQPAQGYRAAIDPILLAAFVAAPKGAKVLDMGCGTGAALFCLAARRPDLRLTGLDANPAALELAARSTALNGMAERVQWQQRAIEDGVPRQGFDAVMTNPPYLEAGRGTVPAEDLRDAHMEGGADLGTWIDEAIKALKPKGRLHLIHRADRLPEILYRIEGRLGAITILPLWPKAGAEAKRVLVAGTMGRNTPASLLPGLVLHQADGAFTAAAQAVLRDGGPLPAQ</sequence>
<keyword evidence="3" id="KW-1185">Reference proteome</keyword>
<dbReference type="AlphaFoldDB" id="A0A418WUC8"/>
<gene>
    <name evidence="2" type="ORF">D3874_03275</name>
</gene>
<dbReference type="EMBL" id="QYUK01000008">
    <property type="protein sequence ID" value="RJF94848.1"/>
    <property type="molecule type" value="Genomic_DNA"/>
</dbReference>
<dbReference type="CDD" id="cd02440">
    <property type="entry name" value="AdoMet_MTases"/>
    <property type="match status" value="1"/>
</dbReference>
<feature type="domain" description="Methyltransferase" evidence="1">
    <location>
        <begin position="42"/>
        <end position="165"/>
    </location>
</feature>
<dbReference type="Pfam" id="PF13847">
    <property type="entry name" value="Methyltransf_31"/>
    <property type="match status" value="1"/>
</dbReference>
<dbReference type="InterPro" id="IPR029063">
    <property type="entry name" value="SAM-dependent_MTases_sf"/>
</dbReference>
<keyword evidence="2" id="KW-0489">Methyltransferase</keyword>
<dbReference type="InterPro" id="IPR050210">
    <property type="entry name" value="tRNA_Adenine-N(6)_MTase"/>
</dbReference>
<reference evidence="2 3" key="1">
    <citation type="submission" date="2018-09" db="EMBL/GenBank/DDBJ databases">
        <authorList>
            <person name="Zhu H."/>
        </authorList>
    </citation>
    <scope>NUCLEOTIDE SEQUENCE [LARGE SCALE GENOMIC DNA]</scope>
    <source>
        <strain evidence="2 3">K1W22B-8</strain>
    </source>
</reference>
<organism evidence="2 3">
    <name type="scientific">Oleomonas cavernae</name>
    <dbReference type="NCBI Taxonomy" id="2320859"/>
    <lineage>
        <taxon>Bacteria</taxon>
        <taxon>Pseudomonadati</taxon>
        <taxon>Pseudomonadota</taxon>
        <taxon>Alphaproteobacteria</taxon>
        <taxon>Acetobacterales</taxon>
        <taxon>Acetobacteraceae</taxon>
        <taxon>Oleomonas</taxon>
    </lineage>
</organism>